<dbReference type="CDD" id="cd01448">
    <property type="entry name" value="TST_Repeat_1"/>
    <property type="match status" value="1"/>
</dbReference>
<dbReference type="Pfam" id="PF00581">
    <property type="entry name" value="Rhodanese"/>
    <property type="match status" value="2"/>
</dbReference>
<dbReference type="SMART" id="SM00450">
    <property type="entry name" value="RHOD"/>
    <property type="match status" value="2"/>
</dbReference>
<keyword evidence="2" id="KW-0677">Repeat</keyword>
<name>A0A554VB45_9FLAO</name>
<accession>A0A554VB45</accession>
<feature type="domain" description="Rhodanese" evidence="4">
    <location>
        <begin position="48"/>
        <end position="137"/>
    </location>
</feature>
<dbReference type="RefSeq" id="WP_143918932.1">
    <property type="nucleotide sequence ID" value="NZ_CANMIK010000099.1"/>
</dbReference>
<dbReference type="InterPro" id="IPR001763">
    <property type="entry name" value="Rhodanese-like_dom"/>
</dbReference>
<proteinExistence type="predicted"/>
<sequence length="283" mass="31245">MKNLEITTPLVSVSWLSKHLDHPDLIILDATIKKVTSHDTIKKPNVNIKNARFFDIKHTFSDTNTNIPNMLSSPETFSEACRALGISSHHKIVIYDKLGIYSSPRVWWMFKAMGHNAVAVLDGGLPSWQKAGLPCEPEENSIKITASGNFEATLVPNLIQDADAIVNAMNNNDILILDARSPGRFTGVEPEPRKSLKGGHIPNSINLHYTKVLNNGKMLPTSELLEILKPFSIENKKLIFTCGSGITACILMLASELVGYHKVSIYDGSWSEWGQLDGVPIEC</sequence>
<protein>
    <recommendedName>
        <fullName evidence="3">Sulfurtransferase</fullName>
    </recommendedName>
</protein>
<dbReference type="PROSITE" id="PS00683">
    <property type="entry name" value="RHODANESE_2"/>
    <property type="match status" value="1"/>
</dbReference>
<dbReference type="PANTHER" id="PTHR11364">
    <property type="entry name" value="THIOSULFATE SULFERTANSFERASE"/>
    <property type="match status" value="1"/>
</dbReference>
<dbReference type="AlphaFoldDB" id="A0A554VB45"/>
<dbReference type="PANTHER" id="PTHR11364:SF27">
    <property type="entry name" value="SULFURTRANSFERASE"/>
    <property type="match status" value="1"/>
</dbReference>
<dbReference type="GO" id="GO:0004792">
    <property type="term" value="F:thiosulfate-cyanide sulfurtransferase activity"/>
    <property type="evidence" value="ECO:0007669"/>
    <property type="project" value="InterPro"/>
</dbReference>
<dbReference type="InterPro" id="IPR045078">
    <property type="entry name" value="TST/MPST-like"/>
</dbReference>
<dbReference type="InterPro" id="IPR001307">
    <property type="entry name" value="Thiosulphate_STrfase_CS"/>
</dbReference>
<dbReference type="PROSITE" id="PS50206">
    <property type="entry name" value="RHODANESE_3"/>
    <property type="match status" value="2"/>
</dbReference>
<evidence type="ECO:0000256" key="1">
    <source>
        <dbReference type="ARBA" id="ARBA00022679"/>
    </source>
</evidence>
<evidence type="ECO:0000256" key="2">
    <source>
        <dbReference type="ARBA" id="ARBA00022737"/>
    </source>
</evidence>
<keyword evidence="1 3" id="KW-0808">Transferase</keyword>
<dbReference type="Proteomes" id="UP000318833">
    <property type="component" value="Unassembled WGS sequence"/>
</dbReference>
<reference evidence="5 6" key="1">
    <citation type="submission" date="2019-07" db="EMBL/GenBank/DDBJ databases">
        <title>The draft genome sequence of Aquimarina algiphila M91.</title>
        <authorList>
            <person name="Meng X."/>
        </authorList>
    </citation>
    <scope>NUCLEOTIDE SEQUENCE [LARGE SCALE GENOMIC DNA]</scope>
    <source>
        <strain evidence="5 6">M91</strain>
    </source>
</reference>
<dbReference type="OrthoDB" id="9770030at2"/>
<comment type="caution">
    <text evidence="5">The sequence shown here is derived from an EMBL/GenBank/DDBJ whole genome shotgun (WGS) entry which is preliminary data.</text>
</comment>
<keyword evidence="6" id="KW-1185">Reference proteome</keyword>
<dbReference type="EMBL" id="VLNR01000104">
    <property type="protein sequence ID" value="TSE03627.1"/>
    <property type="molecule type" value="Genomic_DNA"/>
</dbReference>
<evidence type="ECO:0000256" key="3">
    <source>
        <dbReference type="RuleBase" id="RU000507"/>
    </source>
</evidence>
<feature type="domain" description="Rhodanese" evidence="4">
    <location>
        <begin position="170"/>
        <end position="282"/>
    </location>
</feature>
<evidence type="ECO:0000313" key="5">
    <source>
        <dbReference type="EMBL" id="TSE03627.1"/>
    </source>
</evidence>
<organism evidence="5 6">
    <name type="scientific">Aquimarina algiphila</name>
    <dbReference type="NCBI Taxonomy" id="2047982"/>
    <lineage>
        <taxon>Bacteria</taxon>
        <taxon>Pseudomonadati</taxon>
        <taxon>Bacteroidota</taxon>
        <taxon>Flavobacteriia</taxon>
        <taxon>Flavobacteriales</taxon>
        <taxon>Flavobacteriaceae</taxon>
        <taxon>Aquimarina</taxon>
    </lineage>
</organism>
<dbReference type="Gene3D" id="3.40.250.10">
    <property type="entry name" value="Rhodanese-like domain"/>
    <property type="match status" value="2"/>
</dbReference>
<evidence type="ECO:0000313" key="6">
    <source>
        <dbReference type="Proteomes" id="UP000318833"/>
    </source>
</evidence>
<dbReference type="InterPro" id="IPR036873">
    <property type="entry name" value="Rhodanese-like_dom_sf"/>
</dbReference>
<dbReference type="CDD" id="cd01449">
    <property type="entry name" value="TST_Repeat_2"/>
    <property type="match status" value="1"/>
</dbReference>
<evidence type="ECO:0000259" key="4">
    <source>
        <dbReference type="PROSITE" id="PS50206"/>
    </source>
</evidence>
<gene>
    <name evidence="5" type="ORF">FOF46_28885</name>
</gene>
<dbReference type="SUPFAM" id="SSF52821">
    <property type="entry name" value="Rhodanese/Cell cycle control phosphatase"/>
    <property type="match status" value="2"/>
</dbReference>